<evidence type="ECO:0000313" key="16">
    <source>
        <dbReference type="RefSeq" id="XP_022241953.1"/>
    </source>
</evidence>
<dbReference type="SUPFAM" id="SSF48403">
    <property type="entry name" value="Ankyrin repeat"/>
    <property type="match status" value="1"/>
</dbReference>
<dbReference type="InterPro" id="IPR013761">
    <property type="entry name" value="SAM/pointed_sf"/>
</dbReference>
<feature type="domain" description="SAM" evidence="13">
    <location>
        <begin position="1341"/>
        <end position="1404"/>
    </location>
</feature>
<evidence type="ECO:0000256" key="9">
    <source>
        <dbReference type="PROSITE-ProRule" id="PRU00023"/>
    </source>
</evidence>
<dbReference type="PROSITE" id="PS50297">
    <property type="entry name" value="ANK_REP_REGION"/>
    <property type="match status" value="3"/>
</dbReference>
<evidence type="ECO:0000256" key="5">
    <source>
        <dbReference type="ARBA" id="ARBA00023018"/>
    </source>
</evidence>
<evidence type="ECO:0000256" key="7">
    <source>
        <dbReference type="ARBA" id="ARBA00023298"/>
    </source>
</evidence>
<dbReference type="InterPro" id="IPR051569">
    <property type="entry name" value="SHANK"/>
</dbReference>
<dbReference type="SUPFAM" id="SSF47769">
    <property type="entry name" value="SAM/Pointed domain"/>
    <property type="match status" value="1"/>
</dbReference>
<protein>
    <submittedName>
        <fullName evidence="16">Uncharacterized protein LOC106459712 isoform X2</fullName>
    </submittedName>
</protein>
<dbReference type="SUPFAM" id="SSF50044">
    <property type="entry name" value="SH3-domain"/>
    <property type="match status" value="1"/>
</dbReference>
<feature type="compositionally biased region" description="Low complexity" evidence="11">
    <location>
        <begin position="551"/>
        <end position="568"/>
    </location>
</feature>
<dbReference type="PANTHER" id="PTHR24135">
    <property type="entry name" value="SH3 AND MULTIPLE ANKYRIN REPEAT DOMAINS PROTEIN"/>
    <property type="match status" value="1"/>
</dbReference>
<gene>
    <name evidence="16" type="primary">LOC106459712</name>
</gene>
<feature type="region of interest" description="Disordered" evidence="11">
    <location>
        <begin position="214"/>
        <end position="280"/>
    </location>
</feature>
<evidence type="ECO:0000256" key="6">
    <source>
        <dbReference type="ARBA" id="ARBA00023028"/>
    </source>
</evidence>
<dbReference type="InterPro" id="IPR036028">
    <property type="entry name" value="SH3-like_dom_sf"/>
</dbReference>
<dbReference type="PANTHER" id="PTHR24135:SF28">
    <property type="entry name" value="LD13733P"/>
    <property type="match status" value="1"/>
</dbReference>
<feature type="region of interest" description="Disordered" evidence="11">
    <location>
        <begin position="1178"/>
        <end position="1205"/>
    </location>
</feature>
<dbReference type="Gene3D" id="2.30.30.40">
    <property type="entry name" value="SH3 Domains"/>
    <property type="match status" value="1"/>
</dbReference>
<keyword evidence="5" id="KW-0770">Synapse</keyword>
<dbReference type="SMART" id="SM00326">
    <property type="entry name" value="SH3"/>
    <property type="match status" value="1"/>
</dbReference>
<evidence type="ECO:0000256" key="2">
    <source>
        <dbReference type="ARBA" id="ARBA00022443"/>
    </source>
</evidence>
<dbReference type="PROSITE" id="PS50105">
    <property type="entry name" value="SAM_DOMAIN"/>
    <property type="match status" value="1"/>
</dbReference>
<feature type="region of interest" description="Disordered" evidence="11">
    <location>
        <begin position="823"/>
        <end position="859"/>
    </location>
</feature>
<dbReference type="Proteomes" id="UP000694941">
    <property type="component" value="Unplaced"/>
</dbReference>
<dbReference type="RefSeq" id="XP_022241953.1">
    <property type="nucleotide sequence ID" value="XM_022386245.1"/>
</dbReference>
<dbReference type="Pfam" id="PF07653">
    <property type="entry name" value="SH3_2"/>
    <property type="match status" value="1"/>
</dbReference>
<evidence type="ECO:0000259" key="14">
    <source>
        <dbReference type="PROSITE" id="PS50106"/>
    </source>
</evidence>
<feature type="region of interest" description="Disordered" evidence="11">
    <location>
        <begin position="1042"/>
        <end position="1068"/>
    </location>
</feature>
<keyword evidence="4" id="KW-1052">Target cell membrane</keyword>
<keyword evidence="7" id="KW-1053">Target membrane</keyword>
<keyword evidence="6" id="KW-0528">Neurotoxin</keyword>
<feature type="compositionally biased region" description="Polar residues" evidence="11">
    <location>
        <begin position="229"/>
        <end position="240"/>
    </location>
</feature>
<feature type="domain" description="PDZ" evidence="14">
    <location>
        <begin position="379"/>
        <end position="472"/>
    </location>
</feature>
<keyword evidence="6" id="KW-0800">Toxin</keyword>
<evidence type="ECO:0000259" key="12">
    <source>
        <dbReference type="PROSITE" id="PS50002"/>
    </source>
</evidence>
<feature type="region of interest" description="Disordered" evidence="11">
    <location>
        <begin position="1102"/>
        <end position="1122"/>
    </location>
</feature>
<organism evidence="15 16">
    <name type="scientific">Limulus polyphemus</name>
    <name type="common">Atlantic horseshoe crab</name>
    <dbReference type="NCBI Taxonomy" id="6850"/>
    <lineage>
        <taxon>Eukaryota</taxon>
        <taxon>Metazoa</taxon>
        <taxon>Ecdysozoa</taxon>
        <taxon>Arthropoda</taxon>
        <taxon>Chelicerata</taxon>
        <taxon>Merostomata</taxon>
        <taxon>Xiphosura</taxon>
        <taxon>Limulidae</taxon>
        <taxon>Limulus</taxon>
    </lineage>
</organism>
<dbReference type="InterPro" id="IPR001478">
    <property type="entry name" value="PDZ"/>
</dbReference>
<feature type="compositionally biased region" description="Low complexity" evidence="11">
    <location>
        <begin position="1184"/>
        <end position="1205"/>
    </location>
</feature>
<keyword evidence="2 10" id="KW-0728">SH3 domain</keyword>
<keyword evidence="7" id="KW-0472">Membrane</keyword>
<dbReference type="Pfam" id="PF00536">
    <property type="entry name" value="SAM_1"/>
    <property type="match status" value="1"/>
</dbReference>
<dbReference type="Gene3D" id="1.10.150.50">
    <property type="entry name" value="Transcription Factor, Ets-1"/>
    <property type="match status" value="1"/>
</dbReference>
<feature type="repeat" description="ANK" evidence="9">
    <location>
        <begin position="119"/>
        <end position="151"/>
    </location>
</feature>
<evidence type="ECO:0000256" key="4">
    <source>
        <dbReference type="ARBA" id="ARBA00022537"/>
    </source>
</evidence>
<feature type="compositionally biased region" description="Basic and acidic residues" evidence="11">
    <location>
        <begin position="1111"/>
        <end position="1122"/>
    </location>
</feature>
<feature type="compositionally biased region" description="Low complexity" evidence="11">
    <location>
        <begin position="245"/>
        <end position="261"/>
    </location>
</feature>
<dbReference type="SUPFAM" id="SSF50156">
    <property type="entry name" value="PDZ domain-like"/>
    <property type="match status" value="1"/>
</dbReference>
<evidence type="ECO:0000256" key="11">
    <source>
        <dbReference type="SAM" id="MobiDB-lite"/>
    </source>
</evidence>
<sequence>MSDCSYWKNPWVHPIVVTKKTPLTLSTTLRHPRHVIMALINGGARLDFTTPDGRSALHRAVEANNIEALKTLLDLGASPNYKDNRKLTPLYYSVVYGSDHQLTELLLYEHAVLGTADLQGWQEVHQACKHGSVQHLELLLFYGADLNCQNASGNTALHICAVNDQQECARVLLFRGVDKEALNYANQDPYQVAVIAGNLQLAELIKSHKTDDVIPYRDTPRFNPRRRPSSTVVRTATENRNVVGAKPSSEAATESKSSATEETAEEPENGATNETEVSERNIHPGATCVCVQSYLAGSPGHLPLNNGDYVEVVGISDCGLLEGRLANGQEGFFPSSCVREIKARMENLATRQHPGGRDLPLRRVNSMPRKWKMNGTPRTVVLHKGKKGFGFVLRGAKATSPLMERQRTYAWPSLQYLDDVDRGGVADQAGMKKGDFVLEINGHNVTQATHDQVVAIIRKSGDLVAMTVVTVNNPPGTRRPLNQRQCATVPRRLSFKKAPAPPKRDPGTTLSFGRARARSMVTGLADIDSLEDPLQDYYFESRSARSSFIVSGEEGSSHSSAEQQSLESRLQETTSTTNSSGDETITAARDLDILLDRIQPCSFYKRFYSCPDLVKISNCAVRNREKYICNRSQSCDTFRSLNGKTPVHSWACPPHNYKKSGGGVKEAATGLKLYSQSVGLNSKIVLSDERKLTDLKTEKTNFIKHKHWPIWTNANNEQSFINERNAYWSQSARARNEEVRLGVYAETMVSGQQFPPPSQPPPPLPRGQVVQVDISKVQGEYANVYAIRNYEVAPMSSFRPGDSAKLYASPESVMTVGYKPFHHSRITHHTRPQSVPPRDVRHQTSSESESSGDASGFYGSLINSQKQRSAGSRHFKVKGILGNQSRFGSPNHFPVLNPKPHDHFPPGLEFDSSEEEDLSSFLNKAGKLSTFGKSDESTLNCNSWKFHSEGEKLRIMMPQVDSSRSSPCGRYQFNPQKCDSKNNYFQASSQPQLFYNHKSSQPSSVGYSFLNKNSQFVISGRESHSNYQSHLYSYADLHKDSRGRSEHFNKRTEKSTFEPVQNHKPDKSIHEHVIRSSTLPNRRSFNFEINEQGTISARRTIRPSRSFPNDLAKEDREEYKHSPKDEVYVSSTNGYINNITKREGKYSLQFGESLSEKHYQQLPVEGFLERARKRPQQRSLVIDSLSSKSKSSGINKNSSSGGLLQFLPPPPEFTVLTPPDDHLAAMISPPPEFSDSATGLGAEGKKRFLSQSSYSDLKSNFIGHCAPNYIFKEKDVYYSVINSSGTKRCVSSGDRQTLAQDCSLKQYRMVSGTTQAVTLPSEPPTQKTEEKEFRRKLLQDWSITDVSEWLDSLFLSEYKSAFLEAGINGAKLANMDNNDLVGLGVKLVGHRLNIERAMKRYVKKD</sequence>
<feature type="region of interest" description="Disordered" evidence="11">
    <location>
        <begin position="550"/>
        <end position="583"/>
    </location>
</feature>
<proteinExistence type="predicted"/>
<keyword evidence="9" id="KW-0040">ANK repeat</keyword>
<evidence type="ECO:0000256" key="8">
    <source>
        <dbReference type="ARBA" id="ARBA00034105"/>
    </source>
</evidence>
<accession>A0ABM1SE98</accession>
<dbReference type="PROSITE" id="PS50106">
    <property type="entry name" value="PDZ"/>
    <property type="match status" value="1"/>
</dbReference>
<comment type="subcellular location">
    <subcellularLocation>
        <location evidence="8">Postsynaptic density</location>
    </subcellularLocation>
    <subcellularLocation>
        <location evidence="1">Target cell membrane</location>
    </subcellularLocation>
</comment>
<keyword evidence="3" id="KW-0268">Exocytosis</keyword>
<dbReference type="Gene3D" id="1.25.40.20">
    <property type="entry name" value="Ankyrin repeat-containing domain"/>
    <property type="match status" value="1"/>
</dbReference>
<reference evidence="16" key="1">
    <citation type="submission" date="2025-08" db="UniProtKB">
        <authorList>
            <consortium name="RefSeq"/>
        </authorList>
    </citation>
    <scope>IDENTIFICATION</scope>
    <source>
        <tissue evidence="16">Muscle</tissue>
    </source>
</reference>
<dbReference type="Pfam" id="PF12796">
    <property type="entry name" value="Ank_2"/>
    <property type="match status" value="2"/>
</dbReference>
<dbReference type="SMART" id="SM00228">
    <property type="entry name" value="PDZ"/>
    <property type="match status" value="1"/>
</dbReference>
<dbReference type="PROSITE" id="PS50088">
    <property type="entry name" value="ANK_REPEAT"/>
    <property type="match status" value="3"/>
</dbReference>
<dbReference type="InterPro" id="IPR001660">
    <property type="entry name" value="SAM"/>
</dbReference>
<evidence type="ECO:0000259" key="13">
    <source>
        <dbReference type="PROSITE" id="PS50105"/>
    </source>
</evidence>
<dbReference type="CDD" id="cd06746">
    <property type="entry name" value="PDZ_SHANK1_3-like"/>
    <property type="match status" value="1"/>
</dbReference>
<dbReference type="InterPro" id="IPR036034">
    <property type="entry name" value="PDZ_sf"/>
</dbReference>
<feature type="repeat" description="ANK" evidence="9">
    <location>
        <begin position="152"/>
        <end position="184"/>
    </location>
</feature>
<dbReference type="GeneID" id="106459712"/>
<feature type="repeat" description="ANK" evidence="9">
    <location>
        <begin position="52"/>
        <end position="84"/>
    </location>
</feature>
<dbReference type="Gene3D" id="2.30.42.10">
    <property type="match status" value="1"/>
</dbReference>
<dbReference type="InterPro" id="IPR036770">
    <property type="entry name" value="Ankyrin_rpt-contain_sf"/>
</dbReference>
<dbReference type="PROSITE" id="PS50002">
    <property type="entry name" value="SH3"/>
    <property type="match status" value="1"/>
</dbReference>
<feature type="domain" description="SH3" evidence="12">
    <location>
        <begin position="283"/>
        <end position="343"/>
    </location>
</feature>
<keyword evidence="6" id="KW-0638">Presynaptic neurotoxin</keyword>
<dbReference type="SMART" id="SM00454">
    <property type="entry name" value="SAM"/>
    <property type="match status" value="1"/>
</dbReference>
<evidence type="ECO:0000256" key="3">
    <source>
        <dbReference type="ARBA" id="ARBA00022483"/>
    </source>
</evidence>
<keyword evidence="15" id="KW-1185">Reference proteome</keyword>
<feature type="compositionally biased region" description="Polar residues" evidence="11">
    <location>
        <begin position="571"/>
        <end position="583"/>
    </location>
</feature>
<evidence type="ECO:0000256" key="10">
    <source>
        <dbReference type="PROSITE-ProRule" id="PRU00192"/>
    </source>
</evidence>
<evidence type="ECO:0000256" key="1">
    <source>
        <dbReference type="ARBA" id="ARBA00004175"/>
    </source>
</evidence>
<evidence type="ECO:0000313" key="15">
    <source>
        <dbReference type="Proteomes" id="UP000694941"/>
    </source>
</evidence>
<dbReference type="SMART" id="SM00248">
    <property type="entry name" value="ANK"/>
    <property type="match status" value="4"/>
</dbReference>
<dbReference type="InterPro" id="IPR001452">
    <property type="entry name" value="SH3_domain"/>
</dbReference>
<dbReference type="Pfam" id="PF00595">
    <property type="entry name" value="PDZ"/>
    <property type="match status" value="1"/>
</dbReference>
<name>A0ABM1SE98_LIMPO</name>
<dbReference type="InterPro" id="IPR002110">
    <property type="entry name" value="Ankyrin_rpt"/>
</dbReference>